<dbReference type="KEGG" id="knv:Pan216_14870"/>
<proteinExistence type="predicted"/>
<protein>
    <submittedName>
        <fullName evidence="1">Uncharacterized protein</fullName>
    </submittedName>
</protein>
<dbReference type="Proteomes" id="UP000317093">
    <property type="component" value="Chromosome"/>
</dbReference>
<name>A0A518B0Z4_9BACT</name>
<dbReference type="EMBL" id="CP036279">
    <property type="protein sequence ID" value="QDU60640.1"/>
    <property type="molecule type" value="Genomic_DNA"/>
</dbReference>
<dbReference type="RefSeq" id="WP_145256795.1">
    <property type="nucleotide sequence ID" value="NZ_CP036279.1"/>
</dbReference>
<evidence type="ECO:0000313" key="1">
    <source>
        <dbReference type="EMBL" id="QDU60640.1"/>
    </source>
</evidence>
<sequence>MSDEETFSAEEAAKLIIHCQNVEQARYLIEHAAILGPIHDVLTEQGAQERSDNALMLRYREATGRKMFLDDFRRYLDWFREVGLWSRN</sequence>
<organism evidence="1 2">
    <name type="scientific">Kolteria novifilia</name>
    <dbReference type="NCBI Taxonomy" id="2527975"/>
    <lineage>
        <taxon>Bacteria</taxon>
        <taxon>Pseudomonadati</taxon>
        <taxon>Planctomycetota</taxon>
        <taxon>Planctomycetia</taxon>
        <taxon>Kolteriales</taxon>
        <taxon>Kolteriaceae</taxon>
        <taxon>Kolteria</taxon>
    </lineage>
</organism>
<evidence type="ECO:0000313" key="2">
    <source>
        <dbReference type="Proteomes" id="UP000317093"/>
    </source>
</evidence>
<gene>
    <name evidence="1" type="ORF">Pan216_14870</name>
</gene>
<accession>A0A518B0Z4</accession>
<reference evidence="1 2" key="1">
    <citation type="submission" date="2019-02" db="EMBL/GenBank/DDBJ databases">
        <title>Deep-cultivation of Planctomycetes and their phenomic and genomic characterization uncovers novel biology.</title>
        <authorList>
            <person name="Wiegand S."/>
            <person name="Jogler M."/>
            <person name="Boedeker C."/>
            <person name="Pinto D."/>
            <person name="Vollmers J."/>
            <person name="Rivas-Marin E."/>
            <person name="Kohn T."/>
            <person name="Peeters S.H."/>
            <person name="Heuer A."/>
            <person name="Rast P."/>
            <person name="Oberbeckmann S."/>
            <person name="Bunk B."/>
            <person name="Jeske O."/>
            <person name="Meyerdierks A."/>
            <person name="Storesund J.E."/>
            <person name="Kallscheuer N."/>
            <person name="Luecker S."/>
            <person name="Lage O.M."/>
            <person name="Pohl T."/>
            <person name="Merkel B.J."/>
            <person name="Hornburger P."/>
            <person name="Mueller R.-W."/>
            <person name="Bruemmer F."/>
            <person name="Labrenz M."/>
            <person name="Spormann A.M."/>
            <person name="Op den Camp H."/>
            <person name="Overmann J."/>
            <person name="Amann R."/>
            <person name="Jetten M.S.M."/>
            <person name="Mascher T."/>
            <person name="Medema M.H."/>
            <person name="Devos D.P."/>
            <person name="Kaster A.-K."/>
            <person name="Ovreas L."/>
            <person name="Rohde M."/>
            <person name="Galperin M.Y."/>
            <person name="Jogler C."/>
        </authorList>
    </citation>
    <scope>NUCLEOTIDE SEQUENCE [LARGE SCALE GENOMIC DNA]</scope>
    <source>
        <strain evidence="1 2">Pan216</strain>
    </source>
</reference>
<keyword evidence="2" id="KW-1185">Reference proteome</keyword>
<dbReference type="AlphaFoldDB" id="A0A518B0Z4"/>